<dbReference type="OrthoDB" id="198543at2157"/>
<comment type="caution">
    <text evidence="2">The sequence shown here is derived from an EMBL/GenBank/DDBJ whole genome shotgun (WGS) entry which is preliminary data.</text>
</comment>
<keyword evidence="3" id="KW-1185">Reference proteome</keyword>
<proteinExistence type="predicted"/>
<feature type="region of interest" description="Disordered" evidence="1">
    <location>
        <begin position="162"/>
        <end position="182"/>
    </location>
</feature>
<dbReference type="Pfam" id="PF23363">
    <property type="entry name" value="DUF7089"/>
    <property type="match status" value="1"/>
</dbReference>
<dbReference type="RefSeq" id="WP_094530093.1">
    <property type="nucleotide sequence ID" value="NZ_NHPJ01000037.1"/>
</dbReference>
<feature type="compositionally biased region" description="Low complexity" evidence="1">
    <location>
        <begin position="168"/>
        <end position="182"/>
    </location>
</feature>
<dbReference type="EMBL" id="NHPJ01000037">
    <property type="protein sequence ID" value="OYR58431.1"/>
    <property type="molecule type" value="Genomic_DNA"/>
</dbReference>
<reference evidence="2 3" key="1">
    <citation type="journal article" date="2014" name="Front. Microbiol.">
        <title>Population and genomic analysis of the genus Halorubrum.</title>
        <authorList>
            <person name="Fullmer M.S."/>
            <person name="Soucy S.M."/>
            <person name="Swithers K.S."/>
            <person name="Makkay A.M."/>
            <person name="Wheeler R."/>
            <person name="Ventosa A."/>
            <person name="Gogarten J.P."/>
            <person name="Papke R.T."/>
        </authorList>
    </citation>
    <scope>NUCLEOTIDE SEQUENCE [LARGE SCALE GENOMIC DNA]</scope>
    <source>
        <strain evidence="2 3">Cb34</strain>
    </source>
</reference>
<dbReference type="InterPro" id="IPR055515">
    <property type="entry name" value="DUF7089"/>
</dbReference>
<name>A0A256IPH0_9EURY</name>
<evidence type="ECO:0000313" key="3">
    <source>
        <dbReference type="Proteomes" id="UP000216308"/>
    </source>
</evidence>
<sequence>MFSARDLDADLAAVRDRHAPGSPVIDVDAEFETLPPAAAEDLGLFVDGFDPFSCPDEWLPADAPETLRRYAGPTFTVGLPGAGTAVRTTQTEPQAVLLKRRAEGTPEDFLAFLIADRLVRIGVEPPAGTVASSEEPGDRLPETFLPFFGPRYRDLDAAIRRPDRSADGDASPADGSDDATSSEATARFDAADVFQVANALYDAWVGLHVRDVFATWEGEFPRLFDAWIDAGDRLEGRLAGLPSEVARGETDFASATEYACSAVRHGLDLPAPFAALDTAAYRERGAPYAVTWAEKTFASLREA</sequence>
<evidence type="ECO:0000256" key="1">
    <source>
        <dbReference type="SAM" id="MobiDB-lite"/>
    </source>
</evidence>
<dbReference type="Proteomes" id="UP000216308">
    <property type="component" value="Unassembled WGS sequence"/>
</dbReference>
<protein>
    <submittedName>
        <fullName evidence="2">Uncharacterized protein</fullName>
    </submittedName>
</protein>
<evidence type="ECO:0000313" key="2">
    <source>
        <dbReference type="EMBL" id="OYR58431.1"/>
    </source>
</evidence>
<gene>
    <name evidence="2" type="ORF">DJ70_03230</name>
</gene>
<accession>A0A256IPH0</accession>
<dbReference type="AlphaFoldDB" id="A0A256IPH0"/>
<organism evidence="2 3">
    <name type="scientific">Halorubrum halodurans</name>
    <dbReference type="NCBI Taxonomy" id="1383851"/>
    <lineage>
        <taxon>Archaea</taxon>
        <taxon>Methanobacteriati</taxon>
        <taxon>Methanobacteriota</taxon>
        <taxon>Stenosarchaea group</taxon>
        <taxon>Halobacteria</taxon>
        <taxon>Halobacteriales</taxon>
        <taxon>Haloferacaceae</taxon>
        <taxon>Halorubrum</taxon>
    </lineage>
</organism>